<dbReference type="AlphaFoldDB" id="A0A4P1K4P5"/>
<sequence length="233" mass="26521">MIAWIATLFLLGQAEVSAPSDELSAEARALIAPVLETIAEEQRRQAQAPPPQDHEERFLRMYRLDQMGRQAMQKVDLSILPPDQEQAANKAMWQVQEEVDEANLNALLAMLPPEGWFLKSRYGEGPSQTAFLIIQHSNLEQWRRFVPVLEPLVAKGEVDGAQFGLMYDRLAVNEGRPQRYGTQVTCKNGRWVIDYDNLEDPANADRRRAEAGFPHTLAQYEARFASWPTCREN</sequence>
<dbReference type="Proteomes" id="UP000309952">
    <property type="component" value="Chromosome"/>
</dbReference>
<dbReference type="KEGG" id="bvy:NCTC9239_01651"/>
<evidence type="ECO:0000313" key="2">
    <source>
        <dbReference type="Proteomes" id="UP000309952"/>
    </source>
</evidence>
<dbReference type="EMBL" id="LR588407">
    <property type="protein sequence ID" value="VTO15182.1"/>
    <property type="molecule type" value="Genomic_DNA"/>
</dbReference>
<evidence type="ECO:0000313" key="1">
    <source>
        <dbReference type="EMBL" id="VTO15182.1"/>
    </source>
</evidence>
<dbReference type="InterPro" id="IPR046732">
    <property type="entry name" value="DUF6624"/>
</dbReference>
<dbReference type="Pfam" id="PF20329">
    <property type="entry name" value="DUF6624"/>
    <property type="match status" value="1"/>
</dbReference>
<name>A0A4P1K4P5_9CAUL</name>
<reference evidence="1 2" key="1">
    <citation type="submission" date="2019-04" db="EMBL/GenBank/DDBJ databases">
        <authorList>
            <consortium name="Pathogen Informatics"/>
        </authorList>
    </citation>
    <scope>NUCLEOTIDE SEQUENCE [LARGE SCALE GENOMIC DNA]</scope>
    <source>
        <strain evidence="1 2">NCTC9239</strain>
    </source>
</reference>
<dbReference type="RefSeq" id="WP_252970087.1">
    <property type="nucleotide sequence ID" value="NZ_LR588407.1"/>
</dbReference>
<gene>
    <name evidence="1" type="ORF">NCTC9239_01651</name>
</gene>
<protein>
    <submittedName>
        <fullName evidence="1">Uncharacterized protein</fullName>
    </submittedName>
</protein>
<organism evidence="1 2">
    <name type="scientific">Brevundimonas vancanneytii</name>
    <dbReference type="NCBI Taxonomy" id="1325724"/>
    <lineage>
        <taxon>Bacteria</taxon>
        <taxon>Pseudomonadati</taxon>
        <taxon>Pseudomonadota</taxon>
        <taxon>Alphaproteobacteria</taxon>
        <taxon>Caulobacterales</taxon>
        <taxon>Caulobacteraceae</taxon>
        <taxon>Brevundimonas</taxon>
    </lineage>
</organism>
<proteinExistence type="predicted"/>
<accession>A0A4P1K4P5</accession>
<keyword evidence="2" id="KW-1185">Reference proteome</keyword>